<dbReference type="InterPro" id="IPR020846">
    <property type="entry name" value="MFS_dom"/>
</dbReference>
<evidence type="ECO:0000256" key="3">
    <source>
        <dbReference type="ARBA" id="ARBA00022475"/>
    </source>
</evidence>
<feature type="transmembrane region" description="Helical" evidence="7">
    <location>
        <begin position="137"/>
        <end position="159"/>
    </location>
</feature>
<dbReference type="PANTHER" id="PTHR23517">
    <property type="entry name" value="RESISTANCE PROTEIN MDTM, PUTATIVE-RELATED-RELATED"/>
    <property type="match status" value="1"/>
</dbReference>
<protein>
    <submittedName>
        <fullName evidence="9">MFS transporter</fullName>
    </submittedName>
</protein>
<evidence type="ECO:0000259" key="8">
    <source>
        <dbReference type="PROSITE" id="PS50850"/>
    </source>
</evidence>
<keyword evidence="5 7" id="KW-1133">Transmembrane helix</keyword>
<feature type="transmembrane region" description="Helical" evidence="7">
    <location>
        <begin position="83"/>
        <end position="102"/>
    </location>
</feature>
<feature type="transmembrane region" description="Helical" evidence="7">
    <location>
        <begin position="51"/>
        <end position="71"/>
    </location>
</feature>
<sequence>MTAPSATHSWDTPDPRQLMFYTLVLVAFVAASSVPTPLYPLYQHQWHFSTAMLTLVFATYLFTLLLTLLVTGALSDHLGRRPIVLGGLILEVVAMACFWGAQGLDTLLLARALQGIATGLVTSALGAAIIESDHLRGPVLASAGPLFGTGLGALGSSILADTAPYPLRLVFIVMIGLFAWQIAGLRHRREYVVPRPGALRSMRPRAHVPVEVRATFLRVIPANIASWTLGGFSLSLGPHLVQVITGNDSAMLGGLVIFLLTATGSLSVWRLRGLPTDRILRVASTLLPTGMVIVLASVYLHATWLLLAGITVAGVGFGTGFMGSMRAVMPLAPPEDRSSLMAAFYVASYLSASLPALIAGVAIQYVGFEPVVYVYGSCVVMLSLMVLINVLRGPDVVLTR</sequence>
<keyword evidence="3" id="KW-1003">Cell membrane</keyword>
<evidence type="ECO:0000256" key="5">
    <source>
        <dbReference type="ARBA" id="ARBA00022989"/>
    </source>
</evidence>
<feature type="transmembrane region" description="Helical" evidence="7">
    <location>
        <begin position="18"/>
        <end position="39"/>
    </location>
</feature>
<dbReference type="InterPro" id="IPR036259">
    <property type="entry name" value="MFS_trans_sf"/>
</dbReference>
<dbReference type="Gene3D" id="1.20.1250.20">
    <property type="entry name" value="MFS general substrate transporter like domains"/>
    <property type="match status" value="1"/>
</dbReference>
<feature type="transmembrane region" description="Helical" evidence="7">
    <location>
        <begin position="340"/>
        <end position="366"/>
    </location>
</feature>
<dbReference type="GO" id="GO:0005886">
    <property type="term" value="C:plasma membrane"/>
    <property type="evidence" value="ECO:0007669"/>
    <property type="project" value="UniProtKB-SubCell"/>
</dbReference>
<dbReference type="RefSeq" id="WP_265896438.1">
    <property type="nucleotide sequence ID" value="NZ_JAPIVE010000003.1"/>
</dbReference>
<keyword evidence="10" id="KW-1185">Reference proteome</keyword>
<keyword evidence="6 7" id="KW-0472">Membrane</keyword>
<feature type="transmembrane region" description="Helical" evidence="7">
    <location>
        <begin position="165"/>
        <end position="185"/>
    </location>
</feature>
<dbReference type="GO" id="GO:0022857">
    <property type="term" value="F:transmembrane transporter activity"/>
    <property type="evidence" value="ECO:0007669"/>
    <property type="project" value="InterPro"/>
</dbReference>
<evidence type="ECO:0000313" key="9">
    <source>
        <dbReference type="EMBL" id="MCX2524763.1"/>
    </source>
</evidence>
<evidence type="ECO:0000256" key="7">
    <source>
        <dbReference type="SAM" id="Phobius"/>
    </source>
</evidence>
<feature type="transmembrane region" description="Helical" evidence="7">
    <location>
        <begin position="280"/>
        <end position="300"/>
    </location>
</feature>
<evidence type="ECO:0000256" key="1">
    <source>
        <dbReference type="ARBA" id="ARBA00004651"/>
    </source>
</evidence>
<dbReference type="Pfam" id="PF07690">
    <property type="entry name" value="MFS_1"/>
    <property type="match status" value="1"/>
</dbReference>
<evidence type="ECO:0000256" key="2">
    <source>
        <dbReference type="ARBA" id="ARBA00022448"/>
    </source>
</evidence>
<dbReference type="AlphaFoldDB" id="A0AA41ZIY7"/>
<accession>A0AA41ZIY7</accession>
<feature type="transmembrane region" description="Helical" evidence="7">
    <location>
        <begin position="108"/>
        <end position="130"/>
    </location>
</feature>
<evidence type="ECO:0000256" key="6">
    <source>
        <dbReference type="ARBA" id="ARBA00023136"/>
    </source>
</evidence>
<name>A0AA41ZIY7_9GAMM</name>
<keyword evidence="4 7" id="KW-0812">Transmembrane</keyword>
<feature type="domain" description="Major facilitator superfamily (MFS) profile" evidence="8">
    <location>
        <begin position="17"/>
        <end position="394"/>
    </location>
</feature>
<evidence type="ECO:0000313" key="10">
    <source>
        <dbReference type="Proteomes" id="UP001165678"/>
    </source>
</evidence>
<feature type="transmembrane region" description="Helical" evidence="7">
    <location>
        <begin position="372"/>
        <end position="391"/>
    </location>
</feature>
<evidence type="ECO:0000256" key="4">
    <source>
        <dbReference type="ARBA" id="ARBA00022692"/>
    </source>
</evidence>
<feature type="transmembrane region" description="Helical" evidence="7">
    <location>
        <begin position="249"/>
        <end position="268"/>
    </location>
</feature>
<comment type="subcellular location">
    <subcellularLocation>
        <location evidence="1">Cell membrane</location>
        <topology evidence="1">Multi-pass membrane protein</topology>
    </subcellularLocation>
</comment>
<dbReference type="Proteomes" id="UP001165678">
    <property type="component" value="Unassembled WGS sequence"/>
</dbReference>
<dbReference type="InterPro" id="IPR005829">
    <property type="entry name" value="Sugar_transporter_CS"/>
</dbReference>
<dbReference type="PROSITE" id="PS50850">
    <property type="entry name" value="MFS"/>
    <property type="match status" value="1"/>
</dbReference>
<gene>
    <name evidence="9" type="ORF">OQ287_10985</name>
</gene>
<dbReference type="SUPFAM" id="SSF103473">
    <property type="entry name" value="MFS general substrate transporter"/>
    <property type="match status" value="1"/>
</dbReference>
<organism evidence="9 10">
    <name type="scientific">Larsenimonas rhizosphaerae</name>
    <dbReference type="NCBI Taxonomy" id="2944682"/>
    <lineage>
        <taxon>Bacteria</taxon>
        <taxon>Pseudomonadati</taxon>
        <taxon>Pseudomonadota</taxon>
        <taxon>Gammaproteobacteria</taxon>
        <taxon>Oceanospirillales</taxon>
        <taxon>Halomonadaceae</taxon>
        <taxon>Larsenimonas</taxon>
    </lineage>
</organism>
<comment type="caution">
    <text evidence="9">The sequence shown here is derived from an EMBL/GenBank/DDBJ whole genome shotgun (WGS) entry which is preliminary data.</text>
</comment>
<dbReference type="EMBL" id="JAPIVE010000003">
    <property type="protein sequence ID" value="MCX2524763.1"/>
    <property type="molecule type" value="Genomic_DNA"/>
</dbReference>
<keyword evidence="2" id="KW-0813">Transport</keyword>
<dbReference type="InterPro" id="IPR011701">
    <property type="entry name" value="MFS"/>
</dbReference>
<dbReference type="InterPro" id="IPR050171">
    <property type="entry name" value="MFS_Transporters"/>
</dbReference>
<reference evidence="9" key="1">
    <citation type="submission" date="2022-11" db="EMBL/GenBank/DDBJ databases">
        <title>Larsenimonas rhizosphaerae sp. nov., isolated from a tidal mudflat.</title>
        <authorList>
            <person name="Lee S.D."/>
            <person name="Kim I.S."/>
        </authorList>
    </citation>
    <scope>NUCLEOTIDE SEQUENCE</scope>
    <source>
        <strain evidence="9">GH2-1</strain>
    </source>
</reference>
<feature type="transmembrane region" description="Helical" evidence="7">
    <location>
        <begin position="306"/>
        <end position="328"/>
    </location>
</feature>
<dbReference type="PROSITE" id="PS00216">
    <property type="entry name" value="SUGAR_TRANSPORT_1"/>
    <property type="match status" value="1"/>
</dbReference>
<proteinExistence type="predicted"/>
<dbReference type="PANTHER" id="PTHR23517:SF13">
    <property type="entry name" value="MAJOR FACILITATOR SUPERFAMILY MFS_1"/>
    <property type="match status" value="1"/>
</dbReference>